<name>A0A9P9YWK5_9MUSC</name>
<comment type="caution">
    <text evidence="1">The sequence shown here is derived from an EMBL/GenBank/DDBJ whole genome shotgun (WGS) entry which is preliminary data.</text>
</comment>
<dbReference type="Proteomes" id="UP001059596">
    <property type="component" value="Chromosome 3R"/>
</dbReference>
<evidence type="ECO:0000313" key="1">
    <source>
        <dbReference type="EMBL" id="KAI8044108.1"/>
    </source>
</evidence>
<keyword evidence="2" id="KW-1185">Reference proteome</keyword>
<evidence type="ECO:0000313" key="2">
    <source>
        <dbReference type="Proteomes" id="UP001059596"/>
    </source>
</evidence>
<dbReference type="EMBL" id="JAMKOV010000001">
    <property type="protein sequence ID" value="KAI8044108.1"/>
    <property type="molecule type" value="Genomic_DNA"/>
</dbReference>
<protein>
    <submittedName>
        <fullName evidence="1">Uncharacterized protein</fullName>
    </submittedName>
</protein>
<gene>
    <name evidence="1" type="ORF">M5D96_000259</name>
</gene>
<dbReference type="AlphaFoldDB" id="A0A9P9YWK5"/>
<reference evidence="1" key="1">
    <citation type="journal article" date="2023" name="Genome Biol. Evol.">
        <title>Long-read-based Genome Assembly of Drosophila gunungcola Reveals Fewer Chemosensory Genes in Flower-breeding Species.</title>
        <authorList>
            <person name="Negi A."/>
            <person name="Liao B.Y."/>
            <person name="Yeh S.D."/>
        </authorList>
    </citation>
    <scope>NUCLEOTIDE SEQUENCE</scope>
    <source>
        <strain evidence="1">Sukarami</strain>
    </source>
</reference>
<feature type="non-terminal residue" evidence="1">
    <location>
        <position position="79"/>
    </location>
</feature>
<organism evidence="1 2">
    <name type="scientific">Drosophila gunungcola</name>
    <name type="common">fruit fly</name>
    <dbReference type="NCBI Taxonomy" id="103775"/>
    <lineage>
        <taxon>Eukaryota</taxon>
        <taxon>Metazoa</taxon>
        <taxon>Ecdysozoa</taxon>
        <taxon>Arthropoda</taxon>
        <taxon>Hexapoda</taxon>
        <taxon>Insecta</taxon>
        <taxon>Pterygota</taxon>
        <taxon>Neoptera</taxon>
        <taxon>Endopterygota</taxon>
        <taxon>Diptera</taxon>
        <taxon>Brachycera</taxon>
        <taxon>Muscomorpha</taxon>
        <taxon>Ephydroidea</taxon>
        <taxon>Drosophilidae</taxon>
        <taxon>Drosophila</taxon>
        <taxon>Sophophora</taxon>
    </lineage>
</organism>
<sequence>YVDRDPARVVHQCRDKGRKASQNTFALKKEKVFFTTKEHCFFFLPLTRRLKKGSDHDVLPPSHAITDTDTFNTQNRICT</sequence>
<feature type="non-terminal residue" evidence="1">
    <location>
        <position position="1"/>
    </location>
</feature>
<accession>A0A9P9YWK5</accession>
<proteinExistence type="predicted"/>